<organism evidence="3 4">
    <name type="scientific">Fomitopsis schrenkii</name>
    <name type="common">Brown rot fungus</name>
    <dbReference type="NCBI Taxonomy" id="2126942"/>
    <lineage>
        <taxon>Eukaryota</taxon>
        <taxon>Fungi</taxon>
        <taxon>Dikarya</taxon>
        <taxon>Basidiomycota</taxon>
        <taxon>Agaricomycotina</taxon>
        <taxon>Agaricomycetes</taxon>
        <taxon>Polyporales</taxon>
        <taxon>Fomitopsis</taxon>
    </lineage>
</organism>
<dbReference type="InParanoid" id="S8DT78"/>
<accession>S8DT78</accession>
<dbReference type="EMBL" id="KE504200">
    <property type="protein sequence ID" value="EPS95797.1"/>
    <property type="molecule type" value="Genomic_DNA"/>
</dbReference>
<keyword evidence="4" id="KW-1185">Reference proteome</keyword>
<evidence type="ECO:0000313" key="3">
    <source>
        <dbReference type="EMBL" id="EPS95797.1"/>
    </source>
</evidence>
<evidence type="ECO:0000256" key="1">
    <source>
        <dbReference type="SAM" id="MobiDB-lite"/>
    </source>
</evidence>
<dbReference type="AlphaFoldDB" id="S8DT78"/>
<evidence type="ECO:0000256" key="2">
    <source>
        <dbReference type="SAM" id="SignalP"/>
    </source>
</evidence>
<feature type="chain" id="PRO_5004550071" evidence="2">
    <location>
        <begin position="22"/>
        <end position="198"/>
    </location>
</feature>
<dbReference type="Proteomes" id="UP000015241">
    <property type="component" value="Unassembled WGS sequence"/>
</dbReference>
<evidence type="ECO:0000313" key="4">
    <source>
        <dbReference type="Proteomes" id="UP000015241"/>
    </source>
</evidence>
<name>S8DT78_FOMSC</name>
<feature type="region of interest" description="Disordered" evidence="1">
    <location>
        <begin position="159"/>
        <end position="198"/>
    </location>
</feature>
<reference evidence="3 4" key="1">
    <citation type="journal article" date="2012" name="Science">
        <title>The Paleozoic origin of enzymatic lignin decomposition reconstructed from 31 fungal genomes.</title>
        <authorList>
            <person name="Floudas D."/>
            <person name="Binder M."/>
            <person name="Riley R."/>
            <person name="Barry K."/>
            <person name="Blanchette R.A."/>
            <person name="Henrissat B."/>
            <person name="Martinez A.T."/>
            <person name="Otillar R."/>
            <person name="Spatafora J.W."/>
            <person name="Yadav J.S."/>
            <person name="Aerts A."/>
            <person name="Benoit I."/>
            <person name="Boyd A."/>
            <person name="Carlson A."/>
            <person name="Copeland A."/>
            <person name="Coutinho P.M."/>
            <person name="de Vries R.P."/>
            <person name="Ferreira P."/>
            <person name="Findley K."/>
            <person name="Foster B."/>
            <person name="Gaskell J."/>
            <person name="Glotzer D."/>
            <person name="Gorecki P."/>
            <person name="Heitman J."/>
            <person name="Hesse C."/>
            <person name="Hori C."/>
            <person name="Igarashi K."/>
            <person name="Jurgens J.A."/>
            <person name="Kallen N."/>
            <person name="Kersten P."/>
            <person name="Kohler A."/>
            <person name="Kuees U."/>
            <person name="Kumar T.K.A."/>
            <person name="Kuo A."/>
            <person name="LaButti K."/>
            <person name="Larrondo L.F."/>
            <person name="Lindquist E."/>
            <person name="Ling A."/>
            <person name="Lombard V."/>
            <person name="Lucas S."/>
            <person name="Lundell T."/>
            <person name="Martin R."/>
            <person name="McLaughlin D.J."/>
            <person name="Morgenstern I."/>
            <person name="Morin E."/>
            <person name="Murat C."/>
            <person name="Nagy L.G."/>
            <person name="Nolan M."/>
            <person name="Ohm R.A."/>
            <person name="Patyshakuliyeva A."/>
            <person name="Rokas A."/>
            <person name="Ruiz-Duenas F.J."/>
            <person name="Sabat G."/>
            <person name="Salamov A."/>
            <person name="Samejima M."/>
            <person name="Schmutz J."/>
            <person name="Slot J.C."/>
            <person name="St John F."/>
            <person name="Stenlid J."/>
            <person name="Sun H."/>
            <person name="Sun S."/>
            <person name="Syed K."/>
            <person name="Tsang A."/>
            <person name="Wiebenga A."/>
            <person name="Young D."/>
            <person name="Pisabarro A."/>
            <person name="Eastwood D.C."/>
            <person name="Martin F."/>
            <person name="Cullen D."/>
            <person name="Grigoriev I.V."/>
            <person name="Hibbett D.S."/>
        </authorList>
    </citation>
    <scope>NUCLEOTIDE SEQUENCE</scope>
    <source>
        <strain evidence="4">FP-58527</strain>
    </source>
</reference>
<feature type="compositionally biased region" description="Polar residues" evidence="1">
    <location>
        <begin position="159"/>
        <end position="183"/>
    </location>
</feature>
<dbReference type="OrthoDB" id="2810960at2759"/>
<proteinExistence type="predicted"/>
<protein>
    <submittedName>
        <fullName evidence="3">Uncharacterized protein</fullName>
    </submittedName>
</protein>
<dbReference type="HOGENOM" id="CLU_1378159_0_0_1"/>
<keyword evidence="2" id="KW-0732">Signal</keyword>
<feature type="signal peptide" evidence="2">
    <location>
        <begin position="1"/>
        <end position="21"/>
    </location>
</feature>
<sequence>MRFSTFVPLAVLAAAGSFAVARPVDEFMFNARDATALSERDVQLLSLVAREFLAARSDNLALTARAFDEEEEGLFAREDFHDELLAREVLTDDLFARDLLDGDLLARSYLEEELEARSMDQPRRENYRTYEDYERAFLEWNRRMRTMDHAFKKTMNKNEAQYQRHQPQASGSGSRTPSAWSNVKSAIGIGKSGKGGRK</sequence>
<gene>
    <name evidence="3" type="ORF">FOMPIDRAFT_1053890</name>
</gene>